<dbReference type="InterPro" id="IPR011055">
    <property type="entry name" value="Dup_hybrid_motif"/>
</dbReference>
<comment type="caution">
    <text evidence="2">The sequence shown here is derived from an EMBL/GenBank/DDBJ whole genome shotgun (WGS) entry which is preliminary data.</text>
</comment>
<evidence type="ECO:0000313" key="2">
    <source>
        <dbReference type="EMBL" id="GHA10781.1"/>
    </source>
</evidence>
<dbReference type="InterPro" id="IPR016047">
    <property type="entry name" value="M23ase_b-sheet_dom"/>
</dbReference>
<dbReference type="CDD" id="cd12797">
    <property type="entry name" value="M23_peptidase"/>
    <property type="match status" value="1"/>
</dbReference>
<dbReference type="Proteomes" id="UP000646579">
    <property type="component" value="Unassembled WGS sequence"/>
</dbReference>
<organism evidence="2 3">
    <name type="scientific">Devosia pacifica</name>
    <dbReference type="NCBI Taxonomy" id="1335967"/>
    <lineage>
        <taxon>Bacteria</taxon>
        <taxon>Pseudomonadati</taxon>
        <taxon>Pseudomonadota</taxon>
        <taxon>Alphaproteobacteria</taxon>
        <taxon>Hyphomicrobiales</taxon>
        <taxon>Devosiaceae</taxon>
        <taxon>Devosia</taxon>
    </lineage>
</organism>
<reference evidence="2" key="2">
    <citation type="submission" date="2020-09" db="EMBL/GenBank/DDBJ databases">
        <authorList>
            <person name="Sun Q."/>
            <person name="Kim S."/>
        </authorList>
    </citation>
    <scope>NUCLEOTIDE SEQUENCE</scope>
    <source>
        <strain evidence="2">KCTC 32437</strain>
    </source>
</reference>
<dbReference type="FunFam" id="2.70.70.10:FF:000006">
    <property type="entry name" value="M23 family peptidase"/>
    <property type="match status" value="1"/>
</dbReference>
<dbReference type="Pfam" id="PF01551">
    <property type="entry name" value="Peptidase_M23"/>
    <property type="match status" value="1"/>
</dbReference>
<dbReference type="PANTHER" id="PTHR21666:SF270">
    <property type="entry name" value="MUREIN HYDROLASE ACTIVATOR ENVC"/>
    <property type="match status" value="1"/>
</dbReference>
<accession>A0A918VNK7</accession>
<dbReference type="GO" id="GO:0004222">
    <property type="term" value="F:metalloendopeptidase activity"/>
    <property type="evidence" value="ECO:0007669"/>
    <property type="project" value="TreeGrafter"/>
</dbReference>
<feature type="domain" description="M23ase beta-sheet core" evidence="1">
    <location>
        <begin position="238"/>
        <end position="333"/>
    </location>
</feature>
<dbReference type="AlphaFoldDB" id="A0A918VNK7"/>
<dbReference type="EMBL" id="BMZE01000001">
    <property type="protein sequence ID" value="GHA10781.1"/>
    <property type="molecule type" value="Genomic_DNA"/>
</dbReference>
<dbReference type="SUPFAM" id="SSF51261">
    <property type="entry name" value="Duplicated hybrid motif"/>
    <property type="match status" value="1"/>
</dbReference>
<keyword evidence="3" id="KW-1185">Reference proteome</keyword>
<protein>
    <submittedName>
        <fullName evidence="2">Membrane protein</fullName>
    </submittedName>
</protein>
<sequence length="347" mass="36952">MLTNALTAVGFFMSSDIARLVSGRNELLISAYEERISELRVAVDRLYSRNYAQTGDINLQLQDLAHRQQELVEQHQLVRALAGRARTLGIEPAAAEPDDALNVGSYSPRTGDGSDIEQTASALQDMLVDSRRAMAGIATAATAQTDRIVEELNGLGINTVLPMEETGGVGGPFIPASWEEEDADLVGDANAVMSTLMRYEAARQALSAAPVHTPISGSFRKSSNFGNRRDPFSGKSAFHAGIDFAAATGTTILGAGDGLVSFAGRRSGYGNVVEIAHTGTQLTTVYAHMSAILVREGQRVTTGSPIGKVGSTGRSTGPHLHFEVRRDGKPMNPKQFLDAGLRLSQVI</sequence>
<evidence type="ECO:0000259" key="1">
    <source>
        <dbReference type="Pfam" id="PF01551"/>
    </source>
</evidence>
<dbReference type="InterPro" id="IPR050570">
    <property type="entry name" value="Cell_wall_metabolism_enzyme"/>
</dbReference>
<evidence type="ECO:0000313" key="3">
    <source>
        <dbReference type="Proteomes" id="UP000646579"/>
    </source>
</evidence>
<dbReference type="Gene3D" id="2.70.70.10">
    <property type="entry name" value="Glucose Permease (Domain IIA)"/>
    <property type="match status" value="1"/>
</dbReference>
<gene>
    <name evidence="2" type="ORF">GCM10007989_01280</name>
</gene>
<name>A0A918VNK7_9HYPH</name>
<dbReference type="PANTHER" id="PTHR21666">
    <property type="entry name" value="PEPTIDASE-RELATED"/>
    <property type="match status" value="1"/>
</dbReference>
<proteinExistence type="predicted"/>
<reference evidence="2" key="1">
    <citation type="journal article" date="2014" name="Int. J. Syst. Evol. Microbiol.">
        <title>Complete genome sequence of Corynebacterium casei LMG S-19264T (=DSM 44701T), isolated from a smear-ripened cheese.</title>
        <authorList>
            <consortium name="US DOE Joint Genome Institute (JGI-PGF)"/>
            <person name="Walter F."/>
            <person name="Albersmeier A."/>
            <person name="Kalinowski J."/>
            <person name="Ruckert C."/>
        </authorList>
    </citation>
    <scope>NUCLEOTIDE SEQUENCE</scope>
    <source>
        <strain evidence="2">KCTC 32437</strain>
    </source>
</reference>
<dbReference type="RefSeq" id="WP_189422455.1">
    <property type="nucleotide sequence ID" value="NZ_BMZE01000001.1"/>
</dbReference>